<accession>A0A6I4J0K2</accession>
<dbReference type="AlphaFoldDB" id="A0A6I4J0K2"/>
<protein>
    <recommendedName>
        <fullName evidence="3">PRC-barrel domain containing protein</fullName>
    </recommendedName>
</protein>
<gene>
    <name evidence="1" type="ORF">GON01_09045</name>
</gene>
<reference evidence="1 2" key="1">
    <citation type="submission" date="2019-12" db="EMBL/GenBank/DDBJ databases">
        <authorList>
            <person name="Huq M.A."/>
        </authorList>
    </citation>
    <scope>NUCLEOTIDE SEQUENCE [LARGE SCALE GENOMIC DNA]</scope>
    <source>
        <strain evidence="1 2">MAH-20</strain>
    </source>
</reference>
<proteinExistence type="predicted"/>
<dbReference type="EMBL" id="WQMS01000009">
    <property type="protein sequence ID" value="MVO78080.1"/>
    <property type="molecule type" value="Genomic_DNA"/>
</dbReference>
<comment type="caution">
    <text evidence="1">The sequence shown here is derived from an EMBL/GenBank/DDBJ whole genome shotgun (WGS) entry which is preliminary data.</text>
</comment>
<evidence type="ECO:0000313" key="1">
    <source>
        <dbReference type="EMBL" id="MVO78080.1"/>
    </source>
</evidence>
<dbReference type="RefSeq" id="WP_157027043.1">
    <property type="nucleotide sequence ID" value="NZ_WQMS01000009.1"/>
</dbReference>
<evidence type="ECO:0008006" key="3">
    <source>
        <dbReference type="Google" id="ProtNLM"/>
    </source>
</evidence>
<keyword evidence="2" id="KW-1185">Reference proteome</keyword>
<organism evidence="1 2">
    <name type="scientific">Sphingomonas horti</name>
    <dbReference type="NCBI Taxonomy" id="2682842"/>
    <lineage>
        <taxon>Bacteria</taxon>
        <taxon>Pseudomonadati</taxon>
        <taxon>Pseudomonadota</taxon>
        <taxon>Alphaproteobacteria</taxon>
        <taxon>Sphingomonadales</taxon>
        <taxon>Sphingomonadaceae</taxon>
        <taxon>Sphingomonas</taxon>
    </lineage>
</organism>
<evidence type="ECO:0000313" key="2">
    <source>
        <dbReference type="Proteomes" id="UP000441389"/>
    </source>
</evidence>
<dbReference type="Proteomes" id="UP000441389">
    <property type="component" value="Unassembled WGS sequence"/>
</dbReference>
<sequence length="120" mass="13049">MTIGRVRLLTQLRDVQIVDRDDRDCGIVDDVELQGGPGEGLRVTAILVGPGAYRARLPRWAMRLVALIAGDRMVRVPWGEVAYISSTVQLAQTAQAYGLAEAEERARRLLPGIGGIDAPQ</sequence>
<name>A0A6I4J0K2_9SPHN</name>